<dbReference type="OMA" id="RICTIRI"/>
<gene>
    <name evidence="1" type="ORF">X975_18778</name>
</gene>
<reference evidence="1 2" key="1">
    <citation type="submission" date="2013-11" db="EMBL/GenBank/DDBJ databases">
        <title>Genome sequencing of Stegodyphus mimosarum.</title>
        <authorList>
            <person name="Bechsgaard J."/>
        </authorList>
    </citation>
    <scope>NUCLEOTIDE SEQUENCE [LARGE SCALE GENOMIC DNA]</scope>
</reference>
<sequence>MLFNENHDCYKIDVMAFQEMRWIEQGIQDSRNHAVFYSCDSKKHVLVQASLLIRHIIIDFEAKPLRLCKIRLRGKFFNYSIMSTHAPTEDKEEDKDTFYEKI</sequence>
<feature type="non-terminal residue" evidence="1">
    <location>
        <position position="102"/>
    </location>
</feature>
<protein>
    <submittedName>
        <fullName evidence="1">Uncharacterized protein</fullName>
    </submittedName>
</protein>
<organism evidence="1 2">
    <name type="scientific">Stegodyphus mimosarum</name>
    <name type="common">African social velvet spider</name>
    <dbReference type="NCBI Taxonomy" id="407821"/>
    <lineage>
        <taxon>Eukaryota</taxon>
        <taxon>Metazoa</taxon>
        <taxon>Ecdysozoa</taxon>
        <taxon>Arthropoda</taxon>
        <taxon>Chelicerata</taxon>
        <taxon>Arachnida</taxon>
        <taxon>Araneae</taxon>
        <taxon>Araneomorphae</taxon>
        <taxon>Entelegynae</taxon>
        <taxon>Eresoidea</taxon>
        <taxon>Eresidae</taxon>
        <taxon>Stegodyphus</taxon>
    </lineage>
</organism>
<accession>A0A087U3Y1</accession>
<keyword evidence="2" id="KW-1185">Reference proteome</keyword>
<dbReference type="InterPro" id="IPR036691">
    <property type="entry name" value="Endo/exonu/phosph_ase_sf"/>
</dbReference>
<dbReference type="Gene3D" id="3.60.10.10">
    <property type="entry name" value="Endonuclease/exonuclease/phosphatase"/>
    <property type="match status" value="1"/>
</dbReference>
<dbReference type="STRING" id="407821.A0A087U3Y1"/>
<proteinExistence type="predicted"/>
<dbReference type="OrthoDB" id="8055218at2759"/>
<dbReference type="Proteomes" id="UP000054359">
    <property type="component" value="Unassembled WGS sequence"/>
</dbReference>
<evidence type="ECO:0000313" key="1">
    <source>
        <dbReference type="EMBL" id="KFM72070.1"/>
    </source>
</evidence>
<evidence type="ECO:0000313" key="2">
    <source>
        <dbReference type="Proteomes" id="UP000054359"/>
    </source>
</evidence>
<dbReference type="AlphaFoldDB" id="A0A087U3Y1"/>
<name>A0A087U3Y1_STEMI</name>
<dbReference type="EMBL" id="KK118044">
    <property type="protein sequence ID" value="KFM72070.1"/>
    <property type="molecule type" value="Genomic_DNA"/>
</dbReference>